<keyword evidence="4" id="KW-0812">Transmembrane</keyword>
<dbReference type="Gene3D" id="1.20.1250.20">
    <property type="entry name" value="MFS general substrate transporter like domains"/>
    <property type="match status" value="2"/>
</dbReference>
<gene>
    <name evidence="5" type="ORF">EHS25_001034</name>
</gene>
<accession>A0A427YGZ4</accession>
<feature type="compositionally biased region" description="Polar residues" evidence="3">
    <location>
        <begin position="1"/>
        <end position="19"/>
    </location>
</feature>
<feature type="transmembrane region" description="Helical" evidence="4">
    <location>
        <begin position="381"/>
        <end position="403"/>
    </location>
</feature>
<sequence>MSLQEPFSSRDPSPSTTLGRFSRSRDDIELDIKQPETPVNETAAGVDFAREPSRELKTLGEGPVAPGAAAEAAEGGEEEGEVNPGYKGWLNLLGAVLINLICYGMTSTFGVFQDYYQTHQLASNSATQISWIGSIQYCLCPMLGCISGPLFDAGYLRSLVATGGAIYVVCFMMASIAKEYYQFLLAHGIGVGIGMGLMFSPSVSTLSHHFARSRYRTLAYGCQASGSAIAGIIFPIMLRFLFPAVGFGWAMRIMGFIILLFVIVAFFSLSRVHPPRKKIAVLSPTVFKNPAYTLYVCGAGCISLAIYAPMNFGVTYASANGLSTSMANYSLAISNGCSIVGRIVPLMIAQRVGPINILLTFGITSGVMLFLWTLAKNQSGILAFDAMYGISSGAYAASLNAGAASFAPHPRQSGLYLGMCFFTMAFFWLAGTPATAALIRGKSNYLPATMFCGAVVVLGAALIFFGRLLRVRAVGTKWV</sequence>
<feature type="compositionally biased region" description="Low complexity" evidence="3">
    <location>
        <begin position="60"/>
        <end position="73"/>
    </location>
</feature>
<evidence type="ECO:0000313" key="6">
    <source>
        <dbReference type="Proteomes" id="UP000279259"/>
    </source>
</evidence>
<dbReference type="Proteomes" id="UP000279259">
    <property type="component" value="Unassembled WGS sequence"/>
</dbReference>
<evidence type="ECO:0000256" key="4">
    <source>
        <dbReference type="SAM" id="Phobius"/>
    </source>
</evidence>
<feature type="transmembrane region" description="Helical" evidence="4">
    <location>
        <begin position="355"/>
        <end position="375"/>
    </location>
</feature>
<keyword evidence="6" id="KW-1185">Reference proteome</keyword>
<evidence type="ECO:0000256" key="2">
    <source>
        <dbReference type="ARBA" id="ARBA00006727"/>
    </source>
</evidence>
<reference evidence="5 6" key="1">
    <citation type="submission" date="2018-11" db="EMBL/GenBank/DDBJ databases">
        <title>Genome sequence of Saitozyma podzolica DSM 27192.</title>
        <authorList>
            <person name="Aliyu H."/>
            <person name="Gorte O."/>
            <person name="Ochsenreither K."/>
        </authorList>
    </citation>
    <scope>NUCLEOTIDE SEQUENCE [LARGE SCALE GENOMIC DNA]</scope>
    <source>
        <strain evidence="5 6">DSM 27192</strain>
    </source>
</reference>
<keyword evidence="4" id="KW-0472">Membrane</keyword>
<organism evidence="5 6">
    <name type="scientific">Saitozyma podzolica</name>
    <dbReference type="NCBI Taxonomy" id="1890683"/>
    <lineage>
        <taxon>Eukaryota</taxon>
        <taxon>Fungi</taxon>
        <taxon>Dikarya</taxon>
        <taxon>Basidiomycota</taxon>
        <taxon>Agaricomycotina</taxon>
        <taxon>Tremellomycetes</taxon>
        <taxon>Tremellales</taxon>
        <taxon>Trimorphomycetaceae</taxon>
        <taxon>Saitozyma</taxon>
    </lineage>
</organism>
<dbReference type="InterPro" id="IPR050327">
    <property type="entry name" value="Proton-linked_MCT"/>
</dbReference>
<dbReference type="InterPro" id="IPR036259">
    <property type="entry name" value="MFS_trans_sf"/>
</dbReference>
<feature type="transmembrane region" description="Helical" evidence="4">
    <location>
        <begin position="329"/>
        <end position="348"/>
    </location>
</feature>
<evidence type="ECO:0000256" key="1">
    <source>
        <dbReference type="ARBA" id="ARBA00004141"/>
    </source>
</evidence>
<dbReference type="PANTHER" id="PTHR11360">
    <property type="entry name" value="MONOCARBOXYLATE TRANSPORTER"/>
    <property type="match status" value="1"/>
</dbReference>
<feature type="transmembrane region" description="Helical" evidence="4">
    <location>
        <begin position="89"/>
        <end position="109"/>
    </location>
</feature>
<dbReference type="PANTHER" id="PTHR11360:SF234">
    <property type="entry name" value="MFS-TYPE TRANSPORTER DBAD-RELATED"/>
    <property type="match status" value="1"/>
</dbReference>
<evidence type="ECO:0000313" key="5">
    <source>
        <dbReference type="EMBL" id="RSH90429.1"/>
    </source>
</evidence>
<protein>
    <recommendedName>
        <fullName evidence="7">Major facilitator superfamily (MFS) profile domain-containing protein</fullName>
    </recommendedName>
</protein>
<feature type="transmembrane region" description="Helical" evidence="4">
    <location>
        <begin position="290"/>
        <end position="309"/>
    </location>
</feature>
<feature type="region of interest" description="Disordered" evidence="3">
    <location>
        <begin position="57"/>
        <end position="81"/>
    </location>
</feature>
<feature type="transmembrane region" description="Helical" evidence="4">
    <location>
        <begin position="218"/>
        <end position="237"/>
    </location>
</feature>
<dbReference type="InterPro" id="IPR011701">
    <property type="entry name" value="MFS"/>
</dbReference>
<proteinExistence type="inferred from homology"/>
<feature type="compositionally biased region" description="Basic and acidic residues" evidence="3">
    <location>
        <begin position="23"/>
        <end position="34"/>
    </location>
</feature>
<comment type="caution">
    <text evidence="5">The sequence shown here is derived from an EMBL/GenBank/DDBJ whole genome shotgun (WGS) entry which is preliminary data.</text>
</comment>
<feature type="transmembrane region" description="Helical" evidence="4">
    <location>
        <begin position="445"/>
        <end position="469"/>
    </location>
</feature>
<dbReference type="OrthoDB" id="6509908at2759"/>
<feature type="region of interest" description="Disordered" evidence="3">
    <location>
        <begin position="1"/>
        <end position="44"/>
    </location>
</feature>
<feature type="transmembrane region" description="Helical" evidence="4">
    <location>
        <begin position="249"/>
        <end position="269"/>
    </location>
</feature>
<feature type="transmembrane region" description="Helical" evidence="4">
    <location>
        <begin position="158"/>
        <end position="177"/>
    </location>
</feature>
<dbReference type="Pfam" id="PF07690">
    <property type="entry name" value="MFS_1"/>
    <property type="match status" value="1"/>
</dbReference>
<feature type="transmembrane region" description="Helical" evidence="4">
    <location>
        <begin position="183"/>
        <end position="206"/>
    </location>
</feature>
<name>A0A427YGZ4_9TREE</name>
<feature type="transmembrane region" description="Helical" evidence="4">
    <location>
        <begin position="415"/>
        <end position="439"/>
    </location>
</feature>
<dbReference type="GO" id="GO:0016020">
    <property type="term" value="C:membrane"/>
    <property type="evidence" value="ECO:0007669"/>
    <property type="project" value="UniProtKB-SubCell"/>
</dbReference>
<dbReference type="GO" id="GO:0022857">
    <property type="term" value="F:transmembrane transporter activity"/>
    <property type="evidence" value="ECO:0007669"/>
    <property type="project" value="InterPro"/>
</dbReference>
<evidence type="ECO:0008006" key="7">
    <source>
        <dbReference type="Google" id="ProtNLM"/>
    </source>
</evidence>
<keyword evidence="4" id="KW-1133">Transmembrane helix</keyword>
<feature type="transmembrane region" description="Helical" evidence="4">
    <location>
        <begin position="129"/>
        <end position="151"/>
    </location>
</feature>
<comment type="similarity">
    <text evidence="2">Belongs to the major facilitator superfamily. Monocarboxylate porter (TC 2.A.1.13) family.</text>
</comment>
<dbReference type="EMBL" id="RSCD01000010">
    <property type="protein sequence ID" value="RSH90429.1"/>
    <property type="molecule type" value="Genomic_DNA"/>
</dbReference>
<comment type="subcellular location">
    <subcellularLocation>
        <location evidence="1">Membrane</location>
        <topology evidence="1">Multi-pass membrane protein</topology>
    </subcellularLocation>
</comment>
<dbReference type="SUPFAM" id="SSF103473">
    <property type="entry name" value="MFS general substrate transporter"/>
    <property type="match status" value="1"/>
</dbReference>
<evidence type="ECO:0000256" key="3">
    <source>
        <dbReference type="SAM" id="MobiDB-lite"/>
    </source>
</evidence>
<dbReference type="AlphaFoldDB" id="A0A427YGZ4"/>